<sequence length="357" mass="35874">MAYSEFQDGNRSGGGKGAGLASGALARRLCSGKLPGLLLAALIAGAAFGLHRLPGLGMFSPLILAILLGLAFHNLIGTPAAARDGVGFAMRPVLRAGIVLLGLQLTVQQVLAVGGTGVAIILATLLGTFAFTTWLGRRLGVAPGLTQLIAAGSSICGASAVIATKTVTRASDEDVAYAVACVTVFGSLSMVLMPLAGGAMGMGAQGYGLWTGASIHEVAQVVAAAYARGAEAGEFGTIAKLTRVMMLAPMVLALGYAAARRMRRKGGPAATTAAPIPWFVLGFVGMVLLASTGWVPAATEPATTAATQFLLATALAAMGLETDIRNLTAAGLRPALLGAGAWVFVSAFSLALVTLLA</sequence>
<evidence type="ECO:0000256" key="5">
    <source>
        <dbReference type="ARBA" id="ARBA00022989"/>
    </source>
</evidence>
<dbReference type="PANTHER" id="PTHR30106">
    <property type="entry name" value="INNER MEMBRANE PROTEIN YEIH-RELATED"/>
    <property type="match status" value="1"/>
</dbReference>
<feature type="transmembrane region" description="Helical" evidence="7">
    <location>
        <begin position="34"/>
        <end position="50"/>
    </location>
</feature>
<dbReference type="AlphaFoldDB" id="A0A2K9MIW0"/>
<keyword evidence="6 7" id="KW-0472">Membrane</keyword>
<feature type="transmembrane region" description="Helical" evidence="7">
    <location>
        <begin position="144"/>
        <end position="163"/>
    </location>
</feature>
<dbReference type="KEGG" id="paru:CYR75_05345"/>
<dbReference type="InterPro" id="IPR018383">
    <property type="entry name" value="UPF0324_pro"/>
</dbReference>
<evidence type="ECO:0000313" key="9">
    <source>
        <dbReference type="Proteomes" id="UP000234882"/>
    </source>
</evidence>
<dbReference type="EMBL" id="CP025583">
    <property type="protein sequence ID" value="AUM75544.1"/>
    <property type="molecule type" value="Genomic_DNA"/>
</dbReference>
<evidence type="ECO:0000313" key="8">
    <source>
        <dbReference type="EMBL" id="AUM75544.1"/>
    </source>
</evidence>
<accession>A0A2K9MIW0</accession>
<comment type="similarity">
    <text evidence="2">Belongs to the UPF0324 family.</text>
</comment>
<evidence type="ECO:0000256" key="4">
    <source>
        <dbReference type="ARBA" id="ARBA00022692"/>
    </source>
</evidence>
<evidence type="ECO:0000256" key="1">
    <source>
        <dbReference type="ARBA" id="ARBA00004651"/>
    </source>
</evidence>
<keyword evidence="5 7" id="KW-1133">Transmembrane helix</keyword>
<dbReference type="PANTHER" id="PTHR30106:SF2">
    <property type="entry name" value="UPF0324 INNER MEMBRANE PROTEIN YEIH"/>
    <property type="match status" value="1"/>
</dbReference>
<gene>
    <name evidence="8" type="ORF">CYR75_05345</name>
</gene>
<evidence type="ECO:0000256" key="2">
    <source>
        <dbReference type="ARBA" id="ARBA00007977"/>
    </source>
</evidence>
<protein>
    <submittedName>
        <fullName evidence="8">YeiH family putative sulfate export transporter</fullName>
    </submittedName>
</protein>
<keyword evidence="9" id="KW-1185">Reference proteome</keyword>
<dbReference type="OrthoDB" id="5393513at2"/>
<evidence type="ECO:0000256" key="6">
    <source>
        <dbReference type="ARBA" id="ARBA00023136"/>
    </source>
</evidence>
<feature type="transmembrane region" description="Helical" evidence="7">
    <location>
        <begin position="302"/>
        <end position="320"/>
    </location>
</feature>
<feature type="transmembrane region" description="Helical" evidence="7">
    <location>
        <begin position="269"/>
        <end position="290"/>
    </location>
</feature>
<feature type="transmembrane region" description="Helical" evidence="7">
    <location>
        <begin position="332"/>
        <end position="356"/>
    </location>
</feature>
<evidence type="ECO:0000256" key="7">
    <source>
        <dbReference type="SAM" id="Phobius"/>
    </source>
</evidence>
<name>A0A2K9MIW0_9RHOB</name>
<evidence type="ECO:0000256" key="3">
    <source>
        <dbReference type="ARBA" id="ARBA00022475"/>
    </source>
</evidence>
<reference evidence="9" key="1">
    <citation type="submission" date="2017-12" db="EMBL/GenBank/DDBJ databases">
        <title>Genomic analysis of Paracoccus sp. CBA4604.</title>
        <authorList>
            <person name="Roh S.W."/>
            <person name="Kim J.Y."/>
            <person name="Kim J.S."/>
        </authorList>
    </citation>
    <scope>NUCLEOTIDE SEQUENCE [LARGE SCALE GENOMIC DNA]</scope>
    <source>
        <strain evidence="9">CBA4604</strain>
    </source>
</reference>
<organism evidence="8 9">
    <name type="scientific">Paracoccus jeotgali</name>
    <dbReference type="NCBI Taxonomy" id="2065379"/>
    <lineage>
        <taxon>Bacteria</taxon>
        <taxon>Pseudomonadati</taxon>
        <taxon>Pseudomonadota</taxon>
        <taxon>Alphaproteobacteria</taxon>
        <taxon>Rhodobacterales</taxon>
        <taxon>Paracoccaceae</taxon>
        <taxon>Paracoccus</taxon>
    </lineage>
</organism>
<dbReference type="GO" id="GO:0005886">
    <property type="term" value="C:plasma membrane"/>
    <property type="evidence" value="ECO:0007669"/>
    <property type="project" value="UniProtKB-SubCell"/>
</dbReference>
<keyword evidence="4 7" id="KW-0812">Transmembrane</keyword>
<feature type="transmembrane region" description="Helical" evidence="7">
    <location>
        <begin position="238"/>
        <end position="257"/>
    </location>
</feature>
<proteinExistence type="inferred from homology"/>
<feature type="transmembrane region" description="Helical" evidence="7">
    <location>
        <begin position="56"/>
        <end position="76"/>
    </location>
</feature>
<dbReference type="Pfam" id="PF03601">
    <property type="entry name" value="Cons_hypoth698"/>
    <property type="match status" value="1"/>
</dbReference>
<keyword evidence="3" id="KW-1003">Cell membrane</keyword>
<dbReference type="Proteomes" id="UP000234882">
    <property type="component" value="Chromosome"/>
</dbReference>
<feature type="transmembrane region" description="Helical" evidence="7">
    <location>
        <begin position="175"/>
        <end position="195"/>
    </location>
</feature>
<comment type="subcellular location">
    <subcellularLocation>
        <location evidence="1">Cell membrane</location>
        <topology evidence="1">Multi-pass membrane protein</topology>
    </subcellularLocation>
</comment>